<dbReference type="InterPro" id="IPR050476">
    <property type="entry name" value="Insect_CytP450_Detox"/>
</dbReference>
<evidence type="ECO:0008006" key="18">
    <source>
        <dbReference type="Google" id="ProtNLM"/>
    </source>
</evidence>
<evidence type="ECO:0000256" key="12">
    <source>
        <dbReference type="ARBA" id="ARBA00023033"/>
    </source>
</evidence>
<dbReference type="InterPro" id="IPR002401">
    <property type="entry name" value="Cyt_P450_E_grp-I"/>
</dbReference>
<keyword evidence="11 14" id="KW-0408">Iron</keyword>
<evidence type="ECO:0000256" key="13">
    <source>
        <dbReference type="ARBA" id="ARBA00023136"/>
    </source>
</evidence>
<comment type="cofactor">
    <cofactor evidence="1 14">
        <name>heme</name>
        <dbReference type="ChEBI" id="CHEBI:30413"/>
    </cofactor>
</comment>
<dbReference type="PANTHER" id="PTHR24292">
    <property type="entry name" value="CYTOCHROME P450"/>
    <property type="match status" value="1"/>
</dbReference>
<dbReference type="GO" id="GO:0005506">
    <property type="term" value="F:iron ion binding"/>
    <property type="evidence" value="ECO:0007669"/>
    <property type="project" value="InterPro"/>
</dbReference>
<dbReference type="GO" id="GO:0016705">
    <property type="term" value="F:oxidoreductase activity, acting on paired donors, with incorporation or reduction of molecular oxygen"/>
    <property type="evidence" value="ECO:0007669"/>
    <property type="project" value="InterPro"/>
</dbReference>
<dbReference type="GO" id="GO:0004497">
    <property type="term" value="F:monooxygenase activity"/>
    <property type="evidence" value="ECO:0007669"/>
    <property type="project" value="UniProtKB-KW"/>
</dbReference>
<evidence type="ECO:0000256" key="15">
    <source>
        <dbReference type="RuleBase" id="RU000461"/>
    </source>
</evidence>
<evidence type="ECO:0000256" key="14">
    <source>
        <dbReference type="PIRSR" id="PIRSR602401-1"/>
    </source>
</evidence>
<evidence type="ECO:0000313" key="17">
    <source>
        <dbReference type="Proteomes" id="UP000719412"/>
    </source>
</evidence>
<dbReference type="CDD" id="cd11056">
    <property type="entry name" value="CYP6-like"/>
    <property type="match status" value="1"/>
</dbReference>
<evidence type="ECO:0000256" key="2">
    <source>
        <dbReference type="ARBA" id="ARBA00003690"/>
    </source>
</evidence>
<dbReference type="Proteomes" id="UP000719412">
    <property type="component" value="Unassembled WGS sequence"/>
</dbReference>
<dbReference type="EMBL" id="JABDTM020027061">
    <property type="protein sequence ID" value="KAH0811065.1"/>
    <property type="molecule type" value="Genomic_DNA"/>
</dbReference>
<protein>
    <recommendedName>
        <fullName evidence="18">Cytochrome P450 monooxygenase</fullName>
    </recommendedName>
</protein>
<evidence type="ECO:0000256" key="1">
    <source>
        <dbReference type="ARBA" id="ARBA00001971"/>
    </source>
</evidence>
<dbReference type="PANTHER" id="PTHR24292:SF84">
    <property type="entry name" value="CYTOCHROME P450 28A5-RELATED"/>
    <property type="match status" value="1"/>
</dbReference>
<evidence type="ECO:0000313" key="16">
    <source>
        <dbReference type="EMBL" id="KAH0811065.1"/>
    </source>
</evidence>
<keyword evidence="7 14" id="KW-0479">Metal-binding</keyword>
<accession>A0A8J6HAG0</accession>
<dbReference type="InterPro" id="IPR036396">
    <property type="entry name" value="Cyt_P450_sf"/>
</dbReference>
<evidence type="ECO:0000256" key="10">
    <source>
        <dbReference type="ARBA" id="ARBA00023002"/>
    </source>
</evidence>
<dbReference type="GO" id="GO:0020037">
    <property type="term" value="F:heme binding"/>
    <property type="evidence" value="ECO:0007669"/>
    <property type="project" value="InterPro"/>
</dbReference>
<evidence type="ECO:0000256" key="4">
    <source>
        <dbReference type="ARBA" id="ARBA00004406"/>
    </source>
</evidence>
<reference evidence="16" key="1">
    <citation type="journal article" date="2020" name="J Insects Food Feed">
        <title>The yellow mealworm (Tenebrio molitor) genome: a resource for the emerging insects as food and feed industry.</title>
        <authorList>
            <person name="Eriksson T."/>
            <person name="Andere A."/>
            <person name="Kelstrup H."/>
            <person name="Emery V."/>
            <person name="Picard C."/>
        </authorList>
    </citation>
    <scope>NUCLEOTIDE SEQUENCE</scope>
    <source>
        <strain evidence="16">Stoneville</strain>
        <tissue evidence="16">Whole head</tissue>
    </source>
</reference>
<evidence type="ECO:0000256" key="11">
    <source>
        <dbReference type="ARBA" id="ARBA00023004"/>
    </source>
</evidence>
<evidence type="ECO:0000256" key="7">
    <source>
        <dbReference type="ARBA" id="ARBA00022723"/>
    </source>
</evidence>
<reference evidence="16" key="2">
    <citation type="submission" date="2021-08" db="EMBL/GenBank/DDBJ databases">
        <authorList>
            <person name="Eriksson T."/>
        </authorList>
    </citation>
    <scope>NUCLEOTIDE SEQUENCE</scope>
    <source>
        <strain evidence="16">Stoneville</strain>
        <tissue evidence="16">Whole head</tissue>
    </source>
</reference>
<keyword evidence="6 14" id="KW-0349">Heme</keyword>
<dbReference type="PRINTS" id="PR00385">
    <property type="entry name" value="P450"/>
</dbReference>
<comment type="similarity">
    <text evidence="5 15">Belongs to the cytochrome P450 family.</text>
</comment>
<dbReference type="PROSITE" id="PS00086">
    <property type="entry name" value="CYTOCHROME_P450"/>
    <property type="match status" value="1"/>
</dbReference>
<dbReference type="GO" id="GO:0005789">
    <property type="term" value="C:endoplasmic reticulum membrane"/>
    <property type="evidence" value="ECO:0007669"/>
    <property type="project" value="UniProtKB-SubCell"/>
</dbReference>
<keyword evidence="9" id="KW-0492">Microsome</keyword>
<evidence type="ECO:0000256" key="9">
    <source>
        <dbReference type="ARBA" id="ARBA00022848"/>
    </source>
</evidence>
<dbReference type="Gene3D" id="1.10.630.10">
    <property type="entry name" value="Cytochrome P450"/>
    <property type="match status" value="1"/>
</dbReference>
<dbReference type="AlphaFoldDB" id="A0A8J6HAG0"/>
<keyword evidence="10 15" id="KW-0560">Oxidoreductase</keyword>
<keyword evidence="13" id="KW-0472">Membrane</keyword>
<evidence type="ECO:0000256" key="3">
    <source>
        <dbReference type="ARBA" id="ARBA00004174"/>
    </source>
</evidence>
<keyword evidence="8" id="KW-0256">Endoplasmic reticulum</keyword>
<proteinExistence type="inferred from homology"/>
<evidence type="ECO:0000256" key="5">
    <source>
        <dbReference type="ARBA" id="ARBA00010617"/>
    </source>
</evidence>
<keyword evidence="12 15" id="KW-0503">Monooxygenase</keyword>
<sequence length="556" mass="63373">MFVELLSVLLLFLLIYYYLTKQKYEYWKKRGVPGPKPSLFVGNIGETIKMKKLLGLVLAEIYQNYPDLPFVGIFLGKKRALLVRDPEFIKNITVKDFGHFVDNDGFVDMKVDPILGRHPFYLKGDDWKHVRGQLTPCFTTAKMKVIFPLIAQNCQKFVDCISRQEDAFNRNGIEAKSLCIKYTLQNVSNIAFGVDSDCFNDPNDEFIDLARNILQPDTKQAIKSVLVKLCPSIFSFLSIKIISKDVENRLQELVTNNLNYREKHNIVINDFLNVLSTLKKTHRDFTDMDVTAHAAGFFGDGYETSSIAMSFVLFELSCNPEVQDKLRKELESFEEPLSYETLQGFTYLDAVVTESLRKNPPVFSLTKTCTKPYVYRASASDFQNISVSLESGTAVVIPVYALQHDSKYFHDPESFVPERFLDDNKNDLYKYTYLPFGEGPRMCLGQRFGLMQIKAAVAYVIKNFVLTLHKKTQLPLKLNPSYVMMSPIGGFSSSGGMLHLVKKCEKCSACLPLASKLALKSPSLRLARYCYKHRTAADKALVLFQRHRFSINRASK</sequence>
<gene>
    <name evidence="16" type="ORF">GEV33_011726</name>
</gene>
<organism evidence="16 17">
    <name type="scientific">Tenebrio molitor</name>
    <name type="common">Yellow mealworm beetle</name>
    <dbReference type="NCBI Taxonomy" id="7067"/>
    <lineage>
        <taxon>Eukaryota</taxon>
        <taxon>Metazoa</taxon>
        <taxon>Ecdysozoa</taxon>
        <taxon>Arthropoda</taxon>
        <taxon>Hexapoda</taxon>
        <taxon>Insecta</taxon>
        <taxon>Pterygota</taxon>
        <taxon>Neoptera</taxon>
        <taxon>Endopterygota</taxon>
        <taxon>Coleoptera</taxon>
        <taxon>Polyphaga</taxon>
        <taxon>Cucujiformia</taxon>
        <taxon>Tenebrionidae</taxon>
        <taxon>Tenebrio</taxon>
    </lineage>
</organism>
<name>A0A8J6HAG0_TENMO</name>
<evidence type="ECO:0000256" key="6">
    <source>
        <dbReference type="ARBA" id="ARBA00022617"/>
    </source>
</evidence>
<dbReference type="InterPro" id="IPR017972">
    <property type="entry name" value="Cyt_P450_CS"/>
</dbReference>
<comment type="subcellular location">
    <subcellularLocation>
        <location evidence="4">Endoplasmic reticulum membrane</location>
        <topology evidence="4">Peripheral membrane protein</topology>
    </subcellularLocation>
    <subcellularLocation>
        <location evidence="3">Microsome membrane</location>
        <topology evidence="3">Peripheral membrane protein</topology>
    </subcellularLocation>
</comment>
<dbReference type="FunFam" id="1.10.630.10:FF:000042">
    <property type="entry name" value="Cytochrome P450"/>
    <property type="match status" value="1"/>
</dbReference>
<evidence type="ECO:0000256" key="8">
    <source>
        <dbReference type="ARBA" id="ARBA00022824"/>
    </source>
</evidence>
<comment type="caution">
    <text evidence="16">The sequence shown here is derived from an EMBL/GenBank/DDBJ whole genome shotgun (WGS) entry which is preliminary data.</text>
</comment>
<dbReference type="SUPFAM" id="SSF48264">
    <property type="entry name" value="Cytochrome P450"/>
    <property type="match status" value="1"/>
</dbReference>
<dbReference type="PRINTS" id="PR00463">
    <property type="entry name" value="EP450I"/>
</dbReference>
<keyword evidence="17" id="KW-1185">Reference proteome</keyword>
<dbReference type="Pfam" id="PF00067">
    <property type="entry name" value="p450"/>
    <property type="match status" value="1"/>
</dbReference>
<feature type="binding site" description="axial binding residue" evidence="14">
    <location>
        <position position="443"/>
    </location>
    <ligand>
        <name>heme</name>
        <dbReference type="ChEBI" id="CHEBI:30413"/>
    </ligand>
    <ligandPart>
        <name>Fe</name>
        <dbReference type="ChEBI" id="CHEBI:18248"/>
    </ligandPart>
</feature>
<dbReference type="InterPro" id="IPR001128">
    <property type="entry name" value="Cyt_P450"/>
</dbReference>
<comment type="function">
    <text evidence="2">May be involved in the metabolism of insect hormones and in the breakdown of synthetic insecticides.</text>
</comment>